<evidence type="ECO:0000313" key="3">
    <source>
        <dbReference type="Proteomes" id="UP000266327"/>
    </source>
</evidence>
<sequence>MSDHIPYKDERSDPLRLVEVKDEGTGSDVVRWSLTNRNLNDPVVITVRPTTVLPIIFVPGIMGSNLALINAVGKKSAGAPVWVFNSGGGMAWDWTSLNPAERQRLLDPANTRVYAGGDVPDSMDAIGDASAIRNNRFWGEVGAGSYEEFLVWLSDALNTKRGILFTQKPLIDKNFTKDWGPVSGGFIKTEKDDVDHATKISFPVYACGYNWLQSNFESAKILQKRIAHVIKVNNGPSRKCEKVILVTHSMGGLVARACSELLGMQDKIAGIVHGVMPATGAGVAYKRVRAGSEGTAQLVLGRNAEAVSAVFANAPGALQLLPSHTYPSEWLQLGVNTGKNFKKLHAVPAADKNPYDEIYLKRGEWWSLMREELINPAGVSTHRGWADYAGNVETARKFHNKLAPPELLKGKYHPVTYSLYGCGDDDSDERTWGNVRWECEGAYRIDHAYRMDNPFSNKVPTDLSKAKMLNELRVTNDDGNGGISMVQGKMMWNFELSGKDSGGDGTVPTCSGSAANAGSLKSYALTGIEHEPAYRNSHFQLATLHSILKIARRVRVLA</sequence>
<evidence type="ECO:0000313" key="2">
    <source>
        <dbReference type="EMBL" id="RJG00205.1"/>
    </source>
</evidence>
<dbReference type="Proteomes" id="UP000266327">
    <property type="component" value="Unassembled WGS sequence"/>
</dbReference>
<proteinExistence type="predicted"/>
<dbReference type="OrthoDB" id="9814331at2"/>
<dbReference type="InterPro" id="IPR029058">
    <property type="entry name" value="AB_hydrolase_fold"/>
</dbReference>
<dbReference type="RefSeq" id="WP_119783660.1">
    <property type="nucleotide sequence ID" value="NZ_QYUQ01000002.1"/>
</dbReference>
<name>A0A3A3FXW6_9BURK</name>
<dbReference type="GO" id="GO:0016788">
    <property type="term" value="F:hydrolase activity, acting on ester bonds"/>
    <property type="evidence" value="ECO:0007669"/>
    <property type="project" value="InterPro"/>
</dbReference>
<accession>A0A3A3FXW6</accession>
<dbReference type="EMBL" id="QYUQ01000002">
    <property type="protein sequence ID" value="RJG00205.1"/>
    <property type="molecule type" value="Genomic_DNA"/>
</dbReference>
<comment type="caution">
    <text evidence="2">The sequence shown here is derived from an EMBL/GenBank/DDBJ whole genome shotgun (WGS) entry which is preliminary data.</text>
</comment>
<keyword evidence="3" id="KW-1185">Reference proteome</keyword>
<dbReference type="AlphaFoldDB" id="A0A3A3FXW6"/>
<feature type="domain" description="GPI inositol-deacylase PGAP1-like alpha/beta" evidence="1">
    <location>
        <begin position="218"/>
        <end position="277"/>
    </location>
</feature>
<dbReference type="Gene3D" id="3.40.50.1820">
    <property type="entry name" value="alpha/beta hydrolase"/>
    <property type="match status" value="1"/>
</dbReference>
<dbReference type="Pfam" id="PF07819">
    <property type="entry name" value="PGAP1"/>
    <property type="match status" value="1"/>
</dbReference>
<gene>
    <name evidence="2" type="ORF">D3878_00340</name>
</gene>
<dbReference type="InterPro" id="IPR012908">
    <property type="entry name" value="PGAP1-ab_dom-like"/>
</dbReference>
<dbReference type="SUPFAM" id="SSF53474">
    <property type="entry name" value="alpha/beta-Hydrolases"/>
    <property type="match status" value="1"/>
</dbReference>
<organism evidence="2 3">
    <name type="scientific">Noviherbaspirillum sedimenti</name>
    <dbReference type="NCBI Taxonomy" id="2320865"/>
    <lineage>
        <taxon>Bacteria</taxon>
        <taxon>Pseudomonadati</taxon>
        <taxon>Pseudomonadota</taxon>
        <taxon>Betaproteobacteria</taxon>
        <taxon>Burkholderiales</taxon>
        <taxon>Oxalobacteraceae</taxon>
        <taxon>Noviherbaspirillum</taxon>
    </lineage>
</organism>
<protein>
    <recommendedName>
        <fullName evidence="1">GPI inositol-deacylase PGAP1-like alpha/beta domain-containing protein</fullName>
    </recommendedName>
</protein>
<reference evidence="3" key="1">
    <citation type="submission" date="2018-09" db="EMBL/GenBank/DDBJ databases">
        <authorList>
            <person name="Zhu H."/>
        </authorList>
    </citation>
    <scope>NUCLEOTIDE SEQUENCE [LARGE SCALE GENOMIC DNA]</scope>
    <source>
        <strain evidence="3">K1S02-23</strain>
    </source>
</reference>
<evidence type="ECO:0000259" key="1">
    <source>
        <dbReference type="Pfam" id="PF07819"/>
    </source>
</evidence>